<feature type="coiled-coil region" evidence="6">
    <location>
        <begin position="288"/>
        <end position="363"/>
    </location>
</feature>
<dbReference type="NCBIfam" id="TIGR03007">
    <property type="entry name" value="pepcterm_ChnLen"/>
    <property type="match status" value="1"/>
</dbReference>
<evidence type="ECO:0000313" key="10">
    <source>
        <dbReference type="EMBL" id="WOH36643.1"/>
    </source>
</evidence>
<feature type="transmembrane region" description="Helical" evidence="7">
    <location>
        <begin position="432"/>
        <end position="453"/>
    </location>
</feature>
<accession>A0ABZ0GMR2</accession>
<dbReference type="InterPro" id="IPR014345">
    <property type="entry name" value="XrtA_polysacc_chain"/>
</dbReference>
<dbReference type="InterPro" id="IPR003856">
    <property type="entry name" value="LPS_length_determ_N"/>
</dbReference>
<evidence type="ECO:0000256" key="2">
    <source>
        <dbReference type="ARBA" id="ARBA00022475"/>
    </source>
</evidence>
<comment type="subcellular location">
    <subcellularLocation>
        <location evidence="1">Cell membrane</location>
        <topology evidence="1">Multi-pass membrane protein</topology>
    </subcellularLocation>
</comment>
<reference evidence="10 11" key="1">
    <citation type="submission" date="2023-09" db="EMBL/GenBank/DDBJ databases">
        <authorList>
            <person name="Qi X."/>
        </authorList>
    </citation>
    <scope>NUCLEOTIDE SEQUENCE [LARGE SCALE GENOMIC DNA]</scope>
    <source>
        <strain evidence="10 11">S1-1</strain>
    </source>
</reference>
<organism evidence="10 11">
    <name type="scientific">Thalassotalea fonticola</name>
    <dbReference type="NCBI Taxonomy" id="3065649"/>
    <lineage>
        <taxon>Bacteria</taxon>
        <taxon>Pseudomonadati</taxon>
        <taxon>Pseudomonadota</taxon>
        <taxon>Gammaproteobacteria</taxon>
        <taxon>Alteromonadales</taxon>
        <taxon>Colwelliaceae</taxon>
        <taxon>Thalassotalea</taxon>
    </lineage>
</organism>
<keyword evidence="4 7" id="KW-1133">Transmembrane helix</keyword>
<evidence type="ECO:0000259" key="8">
    <source>
        <dbReference type="Pfam" id="PF02706"/>
    </source>
</evidence>
<dbReference type="InterPro" id="IPR050445">
    <property type="entry name" value="Bact_polysacc_biosynth/exp"/>
</dbReference>
<feature type="domain" description="Tyrosine-protein kinase G-rich" evidence="9">
    <location>
        <begin position="370"/>
        <end position="451"/>
    </location>
</feature>
<evidence type="ECO:0000313" key="11">
    <source>
        <dbReference type="Proteomes" id="UP001301442"/>
    </source>
</evidence>
<keyword evidence="11" id="KW-1185">Reference proteome</keyword>
<dbReference type="PANTHER" id="PTHR32309">
    <property type="entry name" value="TYROSINE-PROTEIN KINASE"/>
    <property type="match status" value="1"/>
</dbReference>
<evidence type="ECO:0000256" key="3">
    <source>
        <dbReference type="ARBA" id="ARBA00022692"/>
    </source>
</evidence>
<dbReference type="EMBL" id="CP136600">
    <property type="protein sequence ID" value="WOH36643.1"/>
    <property type="molecule type" value="Genomic_DNA"/>
</dbReference>
<name>A0ABZ0GMR2_9GAMM</name>
<evidence type="ECO:0000256" key="6">
    <source>
        <dbReference type="SAM" id="Coils"/>
    </source>
</evidence>
<feature type="transmembrane region" description="Helical" evidence="7">
    <location>
        <begin position="495"/>
        <end position="516"/>
    </location>
</feature>
<dbReference type="PANTHER" id="PTHR32309:SF13">
    <property type="entry name" value="FERRIC ENTEROBACTIN TRANSPORT PROTEIN FEPE"/>
    <property type="match status" value="1"/>
</dbReference>
<feature type="transmembrane region" description="Helical" evidence="7">
    <location>
        <begin position="20"/>
        <end position="40"/>
    </location>
</feature>
<evidence type="ECO:0000256" key="4">
    <source>
        <dbReference type="ARBA" id="ARBA00022989"/>
    </source>
</evidence>
<evidence type="ECO:0000256" key="7">
    <source>
        <dbReference type="SAM" id="Phobius"/>
    </source>
</evidence>
<feature type="domain" description="Polysaccharide chain length determinant N-terminal" evidence="8">
    <location>
        <begin position="8"/>
        <end position="93"/>
    </location>
</feature>
<dbReference type="Proteomes" id="UP001301442">
    <property type="component" value="Chromosome"/>
</dbReference>
<keyword evidence="2" id="KW-1003">Cell membrane</keyword>
<gene>
    <name evidence="10" type="ORF">RI844_14880</name>
</gene>
<keyword evidence="5 7" id="KW-0472">Membrane</keyword>
<dbReference type="Pfam" id="PF13807">
    <property type="entry name" value="GNVR"/>
    <property type="match status" value="1"/>
</dbReference>
<dbReference type="Pfam" id="PF02706">
    <property type="entry name" value="Wzz"/>
    <property type="match status" value="1"/>
</dbReference>
<evidence type="ECO:0000259" key="9">
    <source>
        <dbReference type="Pfam" id="PF13807"/>
    </source>
</evidence>
<dbReference type="InterPro" id="IPR032807">
    <property type="entry name" value="GNVR"/>
</dbReference>
<proteinExistence type="predicted"/>
<keyword evidence="3 7" id="KW-0812">Transmembrane</keyword>
<evidence type="ECO:0000256" key="5">
    <source>
        <dbReference type="ARBA" id="ARBA00023136"/>
    </source>
</evidence>
<evidence type="ECO:0000256" key="1">
    <source>
        <dbReference type="ARBA" id="ARBA00004651"/>
    </source>
</evidence>
<dbReference type="RefSeq" id="WP_348395455.1">
    <property type="nucleotide sequence ID" value="NZ_CP136600.1"/>
</dbReference>
<feature type="coiled-coil region" evidence="6">
    <location>
        <begin position="168"/>
        <end position="238"/>
    </location>
</feature>
<protein>
    <submittedName>
        <fullName evidence="10">GNVR domain-containing protein</fullName>
    </submittedName>
</protein>
<keyword evidence="6" id="KW-0175">Coiled coil</keyword>
<sequence>MQYQLEQLKEILLGVWNKKHYVIISTWLICPIGWFVVASLPSQYEASARVYVDTQSLLRPLMKGVMVETDPDLQIQLMIKTLLSRSNLERIVKMTEMDSMVKNSDEFESLIEDLKDDIVIYSSGQENIYTLSIKEKTPQLAQSIIEAALAVFIDNTLSETRSDTESAQFFLQQQIEDYEQRLAEAESRLAEFKQKYIGIMPGNSKSFYSSLEKIKLLLKETNLEVLETQTRLSSAQEQLSKEFGEQDKISDNVMEDGAIITTYDESILSLQANLDNLLIGYTEQHPDVREVRRRLIELKAQRRKEIENYYTNNNGESNSLNATRKNPVYQAMKIDINKLENEIASLRVRALDYQREVDELNSKIHILPKIEVELVALNRDYEINKTKYEELLSRKATAALAKEADATAERIQFRIIDPPRAPLKPVGPYRMALFFAVLIAGFSAGPSLVILMLQINPLVMSAPQLSRMVGLPTFGIITASEKLQLASNLKQKNRIFHISNLLILLMLMAFISYFWAANILQPQQLRNF</sequence>